<keyword evidence="2 5" id="KW-0812">Transmembrane</keyword>
<accession>A0A4Z0CAN6</accession>
<dbReference type="OrthoDB" id="513661at2"/>
<dbReference type="EMBL" id="SMLK01000001">
    <property type="protein sequence ID" value="TFZ08074.1"/>
    <property type="molecule type" value="Genomic_DNA"/>
</dbReference>
<evidence type="ECO:0000313" key="7">
    <source>
        <dbReference type="Proteomes" id="UP000297839"/>
    </source>
</evidence>
<dbReference type="AlphaFoldDB" id="A0A4Z0CAN6"/>
<dbReference type="Pfam" id="PF01124">
    <property type="entry name" value="MAPEG"/>
    <property type="match status" value="1"/>
</dbReference>
<keyword evidence="3 5" id="KW-1133">Transmembrane helix</keyword>
<evidence type="ECO:0000313" key="6">
    <source>
        <dbReference type="EMBL" id="TFZ08074.1"/>
    </source>
</evidence>
<evidence type="ECO:0000256" key="5">
    <source>
        <dbReference type="SAM" id="Phobius"/>
    </source>
</evidence>
<comment type="subcellular location">
    <subcellularLocation>
        <location evidence="1">Membrane</location>
    </subcellularLocation>
</comment>
<organism evidence="6 7">
    <name type="scientific">Ramlibacter humi</name>
    <dbReference type="NCBI Taxonomy" id="2530451"/>
    <lineage>
        <taxon>Bacteria</taxon>
        <taxon>Pseudomonadati</taxon>
        <taxon>Pseudomonadota</taxon>
        <taxon>Betaproteobacteria</taxon>
        <taxon>Burkholderiales</taxon>
        <taxon>Comamonadaceae</taxon>
        <taxon>Ramlibacter</taxon>
    </lineage>
</organism>
<keyword evidence="4 5" id="KW-0472">Membrane</keyword>
<dbReference type="Gene3D" id="1.20.120.550">
    <property type="entry name" value="Membrane associated eicosanoid/glutathione metabolism-like domain"/>
    <property type="match status" value="1"/>
</dbReference>
<dbReference type="PANTHER" id="PTHR35371:SF1">
    <property type="entry name" value="BLR7753 PROTEIN"/>
    <property type="match status" value="1"/>
</dbReference>
<evidence type="ECO:0000256" key="2">
    <source>
        <dbReference type="ARBA" id="ARBA00022692"/>
    </source>
</evidence>
<dbReference type="InterPro" id="IPR001129">
    <property type="entry name" value="Membr-assoc_MAPEG"/>
</dbReference>
<proteinExistence type="predicted"/>
<evidence type="ECO:0000256" key="1">
    <source>
        <dbReference type="ARBA" id="ARBA00004370"/>
    </source>
</evidence>
<name>A0A4Z0CAN6_9BURK</name>
<feature type="transmembrane region" description="Helical" evidence="5">
    <location>
        <begin position="118"/>
        <end position="136"/>
    </location>
</feature>
<dbReference type="PANTHER" id="PTHR35371">
    <property type="entry name" value="INNER MEMBRANE PROTEIN"/>
    <property type="match status" value="1"/>
</dbReference>
<evidence type="ECO:0000256" key="3">
    <source>
        <dbReference type="ARBA" id="ARBA00022989"/>
    </source>
</evidence>
<feature type="transmembrane region" description="Helical" evidence="5">
    <location>
        <begin position="6"/>
        <end position="27"/>
    </location>
</feature>
<dbReference type="GO" id="GO:0016020">
    <property type="term" value="C:membrane"/>
    <property type="evidence" value="ECO:0007669"/>
    <property type="project" value="UniProtKB-SubCell"/>
</dbReference>
<dbReference type="Proteomes" id="UP000297839">
    <property type="component" value="Unassembled WGS sequence"/>
</dbReference>
<protein>
    <submittedName>
        <fullName evidence="6">Glutathione metabolism protein</fullName>
    </submittedName>
</protein>
<dbReference type="SUPFAM" id="SSF161084">
    <property type="entry name" value="MAPEG domain-like"/>
    <property type="match status" value="1"/>
</dbReference>
<gene>
    <name evidence="6" type="ORF">EZ216_02605</name>
</gene>
<reference evidence="6 7" key="1">
    <citation type="submission" date="2019-03" db="EMBL/GenBank/DDBJ databases">
        <title>Ramlibacter sp. 18x22-1, whole genome shotgun sequence.</title>
        <authorList>
            <person name="Zhang X."/>
            <person name="Feng G."/>
            <person name="Zhu H."/>
        </authorList>
    </citation>
    <scope>NUCLEOTIDE SEQUENCE [LARGE SCALE GENOMIC DNA]</scope>
    <source>
        <strain evidence="6 7">18x22-1</strain>
    </source>
</reference>
<dbReference type="RefSeq" id="WP_135248012.1">
    <property type="nucleotide sequence ID" value="NZ_SMLK01000001.1"/>
</dbReference>
<keyword evidence="7" id="KW-1185">Reference proteome</keyword>
<feature type="transmembrane region" description="Helical" evidence="5">
    <location>
        <begin position="93"/>
        <end position="112"/>
    </location>
</feature>
<dbReference type="InterPro" id="IPR023352">
    <property type="entry name" value="MAPEG-like_dom_sf"/>
</dbReference>
<evidence type="ECO:0000256" key="4">
    <source>
        <dbReference type="ARBA" id="ARBA00023136"/>
    </source>
</evidence>
<comment type="caution">
    <text evidence="6">The sequence shown here is derived from an EMBL/GenBank/DDBJ whole genome shotgun (WGS) entry which is preliminary data.</text>
</comment>
<sequence>MGPTHFTIAYWCVLIAVLLPYACAYLAKSSGLGKPRKQGGFDNNDPRAWLAKQTDWQARANSAQANSFEALPFFIGALIIAHQLGAPQGRVDILAVLFVTLRVIYIAMYVAGLATVRSAVWVAAFLVNIGILLSALR</sequence>